<keyword evidence="7 9" id="KW-0503">Monooxygenase</keyword>
<keyword evidence="3 9" id="KW-0831">Ubiquinone biosynthesis</keyword>
<comment type="cofactor">
    <cofactor evidence="9">
        <name>Fe cation</name>
        <dbReference type="ChEBI" id="CHEBI:24875"/>
    </cofactor>
    <text evidence="9">Binds 2 iron ions per subunit.</text>
</comment>
<accession>M1MA89</accession>
<dbReference type="EMBL" id="CP003806">
    <property type="protein sequence ID" value="AGF48815.1"/>
    <property type="molecule type" value="Genomic_DNA"/>
</dbReference>
<proteinExistence type="inferred from homology"/>
<keyword evidence="12" id="KW-1185">Reference proteome</keyword>
<keyword evidence="10" id="KW-1133">Transmembrane helix</keyword>
<dbReference type="CDD" id="cd01042">
    <property type="entry name" value="DMQH"/>
    <property type="match status" value="1"/>
</dbReference>
<feature type="binding site" evidence="9">
    <location>
        <position position="104"/>
    </location>
    <ligand>
        <name>Fe cation</name>
        <dbReference type="ChEBI" id="CHEBI:24875"/>
        <label>2</label>
    </ligand>
</feature>
<dbReference type="KEGG" id="kga:ST1E_0343"/>
<dbReference type="eggNOG" id="COG2941">
    <property type="taxonomic scope" value="Bacteria"/>
</dbReference>
<comment type="function">
    <text evidence="9">Catalyzes the hydroxylation of 2-nonaprenyl-3-methyl-6-methoxy-1,4-benzoquinol during ubiquinone biosynthesis.</text>
</comment>
<dbReference type="HAMAP" id="MF_01658">
    <property type="entry name" value="COQ7"/>
    <property type="match status" value="1"/>
</dbReference>
<evidence type="ECO:0000256" key="3">
    <source>
        <dbReference type="ARBA" id="ARBA00022688"/>
    </source>
</evidence>
<evidence type="ECO:0000256" key="8">
    <source>
        <dbReference type="ARBA" id="ARBA00023136"/>
    </source>
</evidence>
<sequence length="225" mass="25865">MQEVLPNNSDNTNFREISIFDSIICELESSLSILSGKVQSHRPNPSIKINDEYLLSEEEKLLVSRLMRINHVGEICAQALYRGQAFACKDKNIKDLFISASIEEIDHLVWCRQRIRELDGRTSILGPFWYISSFLLGLIASFYGSSVNLGFMSETEKQVEAHLEKHLNLIPHFDSKSRSILLQMQEDEIHHKEVADNAGADDLSYFSKISMKIMSKFMTKLTYWL</sequence>
<evidence type="ECO:0000256" key="4">
    <source>
        <dbReference type="ARBA" id="ARBA00022723"/>
    </source>
</evidence>
<dbReference type="PATRIC" id="fig|1208921.3.peg.91"/>
<reference evidence="11 12" key="1">
    <citation type="journal article" date="2013" name="Genome Biol. Evol.">
        <title>Genome evolution and phylogenomic analysis of candidatus kinetoplastibacterium, the betaproteobacterial endosymbionts of strigomonas and angomonas.</title>
        <authorList>
            <person name="Alves J.M."/>
            <person name="Serrano M.G."/>
            <person name="Maia da Silva F."/>
            <person name="Voegtly L.J."/>
            <person name="Matveyev A.V."/>
            <person name="Teixeira M.M."/>
            <person name="Camargo E.P."/>
            <person name="Buck G.A."/>
        </authorList>
    </citation>
    <scope>NUCLEOTIDE SEQUENCE [LARGE SCALE GENOMIC DNA]</scope>
    <source>
        <strain evidence="11 12">TCC219</strain>
    </source>
</reference>
<comment type="subcellular location">
    <subcellularLocation>
        <location evidence="9">Cell membrane</location>
        <topology evidence="9">Peripheral membrane protein</topology>
    </subcellularLocation>
</comment>
<organism evidence="11 12">
    <name type="scientific">Candidatus Kinetoplastidibacterium galati TCC219</name>
    <dbReference type="NCBI Taxonomy" id="1208921"/>
    <lineage>
        <taxon>Bacteria</taxon>
        <taxon>Pseudomonadati</taxon>
        <taxon>Pseudomonadota</taxon>
        <taxon>Betaproteobacteria</taxon>
        <taxon>Candidatus Kinetoplastidibacterium</taxon>
    </lineage>
</organism>
<dbReference type="STRING" id="1208921.ST1E_0343"/>
<dbReference type="PANTHER" id="PTHR11237">
    <property type="entry name" value="COENZYME Q10 BIOSYNTHESIS PROTEIN 7"/>
    <property type="match status" value="1"/>
</dbReference>
<feature type="binding site" evidence="9">
    <location>
        <position position="188"/>
    </location>
    <ligand>
        <name>Fe cation</name>
        <dbReference type="ChEBI" id="CHEBI:24875"/>
        <label>2</label>
    </ligand>
</feature>
<keyword evidence="8 9" id="KW-0472">Membrane</keyword>
<evidence type="ECO:0000256" key="5">
    <source>
        <dbReference type="ARBA" id="ARBA00023002"/>
    </source>
</evidence>
<dbReference type="InterPro" id="IPR009078">
    <property type="entry name" value="Ferritin-like_SF"/>
</dbReference>
<dbReference type="Pfam" id="PF03232">
    <property type="entry name" value="COQ7"/>
    <property type="match status" value="1"/>
</dbReference>
<feature type="binding site" evidence="9">
    <location>
        <position position="156"/>
    </location>
    <ligand>
        <name>Fe cation</name>
        <dbReference type="ChEBI" id="CHEBI:24875"/>
        <label>2</label>
    </ligand>
</feature>
<dbReference type="GO" id="GO:0005886">
    <property type="term" value="C:plasma membrane"/>
    <property type="evidence" value="ECO:0007669"/>
    <property type="project" value="UniProtKB-SubCell"/>
</dbReference>
<evidence type="ECO:0000256" key="9">
    <source>
        <dbReference type="HAMAP-Rule" id="MF_01658"/>
    </source>
</evidence>
<keyword evidence="5 9" id="KW-0560">Oxidoreductase</keyword>
<keyword evidence="4 9" id="KW-0479">Metal-binding</keyword>
<comment type="similarity">
    <text evidence="9">Belongs to the COQ7 family.</text>
</comment>
<dbReference type="InterPro" id="IPR012347">
    <property type="entry name" value="Ferritin-like"/>
</dbReference>
<evidence type="ECO:0000256" key="6">
    <source>
        <dbReference type="ARBA" id="ARBA00023004"/>
    </source>
</evidence>
<dbReference type="Proteomes" id="UP000011658">
    <property type="component" value="Chromosome"/>
</dbReference>
<dbReference type="GO" id="GO:0008682">
    <property type="term" value="F:3-demethoxyubiquinol 3-hydroxylase activity"/>
    <property type="evidence" value="ECO:0007669"/>
    <property type="project" value="UniProtKB-EC"/>
</dbReference>
<dbReference type="SUPFAM" id="SSF47240">
    <property type="entry name" value="Ferritin-like"/>
    <property type="match status" value="1"/>
</dbReference>
<comment type="catalytic activity">
    <reaction evidence="9">
        <text>a 5-methoxy-2-methyl-3-(all-trans-polyprenyl)benzene-1,4-diol + AH2 + O2 = a 3-demethylubiquinol + A + H2O</text>
        <dbReference type="Rhea" id="RHEA:50908"/>
        <dbReference type="Rhea" id="RHEA-COMP:10859"/>
        <dbReference type="Rhea" id="RHEA-COMP:10914"/>
        <dbReference type="ChEBI" id="CHEBI:13193"/>
        <dbReference type="ChEBI" id="CHEBI:15377"/>
        <dbReference type="ChEBI" id="CHEBI:15379"/>
        <dbReference type="ChEBI" id="CHEBI:17499"/>
        <dbReference type="ChEBI" id="CHEBI:84167"/>
        <dbReference type="ChEBI" id="CHEBI:84422"/>
        <dbReference type="EC" id="1.14.99.60"/>
    </reaction>
</comment>
<dbReference type="PANTHER" id="PTHR11237:SF4">
    <property type="entry name" value="5-DEMETHOXYUBIQUINONE HYDROXYLASE, MITOCHONDRIAL"/>
    <property type="match status" value="1"/>
</dbReference>
<dbReference type="UniPathway" id="UPA00232"/>
<dbReference type="NCBIfam" id="NF033656">
    <property type="entry name" value="DMQ_monoox_COQ7"/>
    <property type="match status" value="1"/>
</dbReference>
<feature type="transmembrane region" description="Helical" evidence="10">
    <location>
        <begin position="124"/>
        <end position="144"/>
    </location>
</feature>
<evidence type="ECO:0000256" key="1">
    <source>
        <dbReference type="ARBA" id="ARBA00004749"/>
    </source>
</evidence>
<feature type="binding site" evidence="9">
    <location>
        <position position="104"/>
    </location>
    <ligand>
        <name>Fe cation</name>
        <dbReference type="ChEBI" id="CHEBI:24875"/>
        <label>1</label>
    </ligand>
</feature>
<dbReference type="GO" id="GO:0046872">
    <property type="term" value="F:metal ion binding"/>
    <property type="evidence" value="ECO:0007669"/>
    <property type="project" value="UniProtKB-KW"/>
</dbReference>
<evidence type="ECO:0000256" key="7">
    <source>
        <dbReference type="ARBA" id="ARBA00023033"/>
    </source>
</evidence>
<feature type="binding site" evidence="9">
    <location>
        <position position="191"/>
    </location>
    <ligand>
        <name>Fe cation</name>
        <dbReference type="ChEBI" id="CHEBI:24875"/>
        <label>2</label>
    </ligand>
</feature>
<gene>
    <name evidence="9" type="primary">coq7</name>
    <name evidence="11" type="ORF">ST1E_0343</name>
</gene>
<keyword evidence="6 9" id="KW-0408">Iron</keyword>
<keyword evidence="11" id="KW-0830">Ubiquinone</keyword>
<dbReference type="EC" id="1.14.99.60" evidence="9"/>
<keyword evidence="10" id="KW-0812">Transmembrane</keyword>
<dbReference type="RefSeq" id="WP_015389300.1">
    <property type="nucleotide sequence ID" value="NC_020284.1"/>
</dbReference>
<feature type="binding site" evidence="9">
    <location>
        <position position="107"/>
    </location>
    <ligand>
        <name>Fe cation</name>
        <dbReference type="ChEBI" id="CHEBI:24875"/>
        <label>1</label>
    </ligand>
</feature>
<feature type="binding site" evidence="9">
    <location>
        <position position="74"/>
    </location>
    <ligand>
        <name>Fe cation</name>
        <dbReference type="ChEBI" id="CHEBI:24875"/>
        <label>1</label>
    </ligand>
</feature>
<dbReference type="InterPro" id="IPR047809">
    <property type="entry name" value="COQ7_proteobact"/>
</dbReference>
<name>M1MA89_9PROT</name>
<dbReference type="Gene3D" id="1.20.1260.10">
    <property type="match status" value="1"/>
</dbReference>
<dbReference type="InterPro" id="IPR011566">
    <property type="entry name" value="Ubq_synth_Coq7"/>
</dbReference>
<protein>
    <recommendedName>
        <fullName evidence="9">3-demethoxyubiquinol 3-hydroxylase</fullName>
        <shortName evidence="9">DMQ hydroxylase</shortName>
        <ecNumber evidence="9">1.14.99.60</ecNumber>
    </recommendedName>
    <alternativeName>
        <fullName evidence="9">2-nonaprenyl-3-methyl-6-methoxy-1,4-benzoquinol hydroxylase</fullName>
    </alternativeName>
</protein>
<evidence type="ECO:0000256" key="2">
    <source>
        <dbReference type="ARBA" id="ARBA00022475"/>
    </source>
</evidence>
<dbReference type="GO" id="GO:0006744">
    <property type="term" value="P:ubiquinone biosynthetic process"/>
    <property type="evidence" value="ECO:0007669"/>
    <property type="project" value="UniProtKB-UniRule"/>
</dbReference>
<dbReference type="HOGENOM" id="CLU_088601_0_0_4"/>
<comment type="pathway">
    <text evidence="1 9">Cofactor biosynthesis; ubiquinone biosynthesis.</text>
</comment>
<feature type="binding site" evidence="9">
    <location>
        <position position="188"/>
    </location>
    <ligand>
        <name>Fe cation</name>
        <dbReference type="ChEBI" id="CHEBI:24875"/>
        <label>1</label>
    </ligand>
</feature>
<evidence type="ECO:0000256" key="10">
    <source>
        <dbReference type="SAM" id="Phobius"/>
    </source>
</evidence>
<evidence type="ECO:0000313" key="12">
    <source>
        <dbReference type="Proteomes" id="UP000011658"/>
    </source>
</evidence>
<dbReference type="OrthoDB" id="5192789at2"/>
<evidence type="ECO:0000313" key="11">
    <source>
        <dbReference type="EMBL" id="AGF48815.1"/>
    </source>
</evidence>
<dbReference type="AlphaFoldDB" id="M1MA89"/>
<keyword evidence="2 9" id="KW-1003">Cell membrane</keyword>